<feature type="transmembrane region" description="Helical" evidence="1">
    <location>
        <begin position="199"/>
        <end position="225"/>
    </location>
</feature>
<dbReference type="OrthoDB" id="201504at2759"/>
<organism evidence="2 3">
    <name type="scientific">Coniochaeta ligniaria NRRL 30616</name>
    <dbReference type="NCBI Taxonomy" id="1408157"/>
    <lineage>
        <taxon>Eukaryota</taxon>
        <taxon>Fungi</taxon>
        <taxon>Dikarya</taxon>
        <taxon>Ascomycota</taxon>
        <taxon>Pezizomycotina</taxon>
        <taxon>Sordariomycetes</taxon>
        <taxon>Sordariomycetidae</taxon>
        <taxon>Coniochaetales</taxon>
        <taxon>Coniochaetaceae</taxon>
        <taxon>Coniochaeta</taxon>
    </lineage>
</organism>
<evidence type="ECO:0000313" key="2">
    <source>
        <dbReference type="EMBL" id="OIW33257.1"/>
    </source>
</evidence>
<dbReference type="Proteomes" id="UP000182658">
    <property type="component" value="Unassembled WGS sequence"/>
</dbReference>
<reference evidence="2 3" key="1">
    <citation type="submission" date="2016-10" db="EMBL/GenBank/DDBJ databases">
        <title>Draft genome sequence of Coniochaeta ligniaria NRRL30616, a lignocellulolytic fungus for bioabatement of inhibitors in plant biomass hydrolysates.</title>
        <authorList>
            <consortium name="DOE Joint Genome Institute"/>
            <person name="Jimenez D.J."/>
            <person name="Hector R.E."/>
            <person name="Riley R."/>
            <person name="Sun H."/>
            <person name="Grigoriev I.V."/>
            <person name="Van Elsas J.D."/>
            <person name="Nichols N.N."/>
        </authorList>
    </citation>
    <scope>NUCLEOTIDE SEQUENCE [LARGE SCALE GENOMIC DNA]</scope>
    <source>
        <strain evidence="2 3">NRRL 30616</strain>
    </source>
</reference>
<dbReference type="Pfam" id="PF06966">
    <property type="entry name" value="DUF1295"/>
    <property type="match status" value="1"/>
</dbReference>
<keyword evidence="1" id="KW-0812">Transmembrane</keyword>
<protein>
    <submittedName>
        <fullName evidence="2">DUF1295-domain-containing protein</fullName>
    </submittedName>
</protein>
<dbReference type="PANTHER" id="PTHR32251:SF23">
    <property type="entry name" value="3-OXO-5-ALPHA-STEROID 4-DEHYDROGENASE (DUF1295)"/>
    <property type="match status" value="1"/>
</dbReference>
<dbReference type="InterPro" id="IPR010721">
    <property type="entry name" value="UstE-like"/>
</dbReference>
<dbReference type="EMBL" id="KV875094">
    <property type="protein sequence ID" value="OIW33257.1"/>
    <property type="molecule type" value="Genomic_DNA"/>
</dbReference>
<dbReference type="InParanoid" id="A0A1J7JIR0"/>
<dbReference type="Gene3D" id="1.20.120.1630">
    <property type="match status" value="1"/>
</dbReference>
<gene>
    <name evidence="2" type="ORF">CONLIGDRAFT_628138</name>
</gene>
<sequence>MTRRLHQLAGATIFIPQHSNYLTTLDDGHIWPIPIHILQYTESVPTTTIAMTLPALISLEECADWSKTVEPFIPQLYDLPKRLLETVQTGGSLLDVYKTTNPLISGFAFSIFLGAVFLVVAEINKNYSQVDRCWSLLPTFYIAHFDIWARLTGVPHQRIDLALLFSTLWSIRLTYNYWRKGGYEVGSEDYRWAIVHKYVGSFLFHIINWTFISFIQSVLLFLLAAPVYPILLSTQFDPEIQASDIAFVTLDISLVIFEIFADQQQWNFQNAKKEYQKTAKVPGGYKQSDLDRGFITTGLWGYSRHPNFAAEQSIWLFLYQWSCYATKSLYNWTAVGPSFLVMIFQSSTWLTELITSGKYPEYADYQDGVGMFFPKSIRSYQSQVAQAALPAAPKVIRTSEIAKKMDQREKQKQKQKQKQK</sequence>
<keyword evidence="1" id="KW-1133">Transmembrane helix</keyword>
<keyword evidence="1" id="KW-0472">Membrane</keyword>
<dbReference type="PANTHER" id="PTHR32251">
    <property type="entry name" value="3-OXO-5-ALPHA-STEROID 4-DEHYDROGENASE"/>
    <property type="match status" value="1"/>
</dbReference>
<dbReference type="GO" id="GO:0016020">
    <property type="term" value="C:membrane"/>
    <property type="evidence" value="ECO:0007669"/>
    <property type="project" value="TreeGrafter"/>
</dbReference>
<accession>A0A1J7JIR0</accession>
<feature type="transmembrane region" description="Helical" evidence="1">
    <location>
        <begin position="103"/>
        <end position="121"/>
    </location>
</feature>
<name>A0A1J7JIR0_9PEZI</name>
<evidence type="ECO:0000256" key="1">
    <source>
        <dbReference type="SAM" id="Phobius"/>
    </source>
</evidence>
<evidence type="ECO:0000313" key="3">
    <source>
        <dbReference type="Proteomes" id="UP000182658"/>
    </source>
</evidence>
<dbReference type="AlphaFoldDB" id="A0A1J7JIR0"/>
<proteinExistence type="predicted"/>
<keyword evidence="3" id="KW-1185">Reference proteome</keyword>